<protein>
    <recommendedName>
        <fullName evidence="5">E3 ubiquitin-protein ligase</fullName>
    </recommendedName>
</protein>
<dbReference type="PANTHER" id="PTHR46225:SF2">
    <property type="entry name" value="C3H4 TYPE ZINC FINGER PROTEIN"/>
    <property type="match status" value="1"/>
</dbReference>
<feature type="transmembrane region" description="Helical" evidence="2">
    <location>
        <begin position="205"/>
        <end position="230"/>
    </location>
</feature>
<feature type="compositionally biased region" description="Low complexity" evidence="1">
    <location>
        <begin position="57"/>
        <end position="68"/>
    </location>
</feature>
<evidence type="ECO:0000313" key="3">
    <source>
        <dbReference type="EMBL" id="RVW53917.1"/>
    </source>
</evidence>
<feature type="region of interest" description="Disordered" evidence="1">
    <location>
        <begin position="1"/>
        <end position="77"/>
    </location>
</feature>
<keyword evidence="2" id="KW-0472">Membrane</keyword>
<evidence type="ECO:0008006" key="5">
    <source>
        <dbReference type="Google" id="ProtNLM"/>
    </source>
</evidence>
<evidence type="ECO:0000313" key="4">
    <source>
        <dbReference type="Proteomes" id="UP000288805"/>
    </source>
</evidence>
<accession>A0A438F1Q0</accession>
<evidence type="ECO:0000256" key="2">
    <source>
        <dbReference type="SAM" id="Phobius"/>
    </source>
</evidence>
<name>A0A438F1Q0_VITVI</name>
<dbReference type="EMBL" id="QGNW01001136">
    <property type="protein sequence ID" value="RVW53917.1"/>
    <property type="molecule type" value="Genomic_DNA"/>
</dbReference>
<comment type="caution">
    <text evidence="3">The sequence shown here is derived from an EMBL/GenBank/DDBJ whole genome shotgun (WGS) entry which is preliminary data.</text>
</comment>
<reference evidence="3 4" key="1">
    <citation type="journal article" date="2018" name="PLoS Genet.">
        <title>Population sequencing reveals clonal diversity and ancestral inbreeding in the grapevine cultivar Chardonnay.</title>
        <authorList>
            <person name="Roach M.J."/>
            <person name="Johnson D.L."/>
            <person name="Bohlmann J."/>
            <person name="van Vuuren H.J."/>
            <person name="Jones S.J."/>
            <person name="Pretorius I.S."/>
            <person name="Schmidt S.A."/>
            <person name="Borneman A.R."/>
        </authorList>
    </citation>
    <scope>NUCLEOTIDE SEQUENCE [LARGE SCALE GENOMIC DNA]</scope>
    <source>
        <strain evidence="4">cv. Chardonnay</strain>
        <tissue evidence="3">Leaf</tissue>
    </source>
</reference>
<dbReference type="Proteomes" id="UP000288805">
    <property type="component" value="Unassembled WGS sequence"/>
</dbReference>
<proteinExistence type="predicted"/>
<keyword evidence="2" id="KW-0812">Transmembrane</keyword>
<organism evidence="3 4">
    <name type="scientific">Vitis vinifera</name>
    <name type="common">Grape</name>
    <dbReference type="NCBI Taxonomy" id="29760"/>
    <lineage>
        <taxon>Eukaryota</taxon>
        <taxon>Viridiplantae</taxon>
        <taxon>Streptophyta</taxon>
        <taxon>Embryophyta</taxon>
        <taxon>Tracheophyta</taxon>
        <taxon>Spermatophyta</taxon>
        <taxon>Magnoliopsida</taxon>
        <taxon>eudicotyledons</taxon>
        <taxon>Gunneridae</taxon>
        <taxon>Pentapetalae</taxon>
        <taxon>rosids</taxon>
        <taxon>Vitales</taxon>
        <taxon>Vitaceae</taxon>
        <taxon>Viteae</taxon>
        <taxon>Vitis</taxon>
    </lineage>
</organism>
<dbReference type="PANTHER" id="PTHR46225">
    <property type="entry name" value="C3H4 TYPE ZINC FINGER PROTEIN"/>
    <property type="match status" value="1"/>
</dbReference>
<feature type="compositionally biased region" description="Low complexity" evidence="1">
    <location>
        <begin position="19"/>
        <end position="35"/>
    </location>
</feature>
<feature type="transmembrane region" description="Helical" evidence="2">
    <location>
        <begin position="87"/>
        <end position="107"/>
    </location>
</feature>
<keyword evidence="2" id="KW-1133">Transmembrane helix</keyword>
<gene>
    <name evidence="3" type="ORF">CK203_073014</name>
</gene>
<evidence type="ECO:0000256" key="1">
    <source>
        <dbReference type="SAM" id="MobiDB-lite"/>
    </source>
</evidence>
<dbReference type="AlphaFoldDB" id="A0A438F1Q0"/>
<sequence>MEQPGNQIDTEHVIDITRSGDASSSNSSNDGPSTSLDQLQHDDRPASSARVPISQPSFSSSNVSNSRNSFRRRADARRRRSPLNSGLWISIELALTVSQIIASVVVLSLSRHEHPHAPLFTWIVGYASGCVATLPILYWRFRHRNQGHEQESAQSRQVSFHSNLPGGPTFSLSVTGTSEEEDRQPSVPATRNSQSVRRLSARYEFVVLLLLLSRLRLCYHFAAIAMLSFFNQEYFYYSLLNYLFCSESPCCFKKLVLVNQFASQQLKLLVDHRCSYSTLIGNNRSMVNLMI</sequence>
<feature type="transmembrane region" description="Helical" evidence="2">
    <location>
        <begin position="119"/>
        <end position="139"/>
    </location>
</feature>